<dbReference type="SUPFAM" id="SSF53187">
    <property type="entry name" value="Zn-dependent exopeptidases"/>
    <property type="match status" value="1"/>
</dbReference>
<dbReference type="Gene3D" id="3.30.70.360">
    <property type="match status" value="1"/>
</dbReference>
<gene>
    <name evidence="5" type="ORF">Celaphus_00017568</name>
</gene>
<dbReference type="Pfam" id="PF07687">
    <property type="entry name" value="M20_dimer"/>
    <property type="match status" value="1"/>
</dbReference>
<evidence type="ECO:0000259" key="4">
    <source>
        <dbReference type="Pfam" id="PF07687"/>
    </source>
</evidence>
<dbReference type="Gene3D" id="3.40.630.10">
    <property type="entry name" value="Zn peptidases"/>
    <property type="match status" value="1"/>
</dbReference>
<dbReference type="GO" id="GO:0046872">
    <property type="term" value="F:metal ion binding"/>
    <property type="evidence" value="ECO:0007669"/>
    <property type="project" value="UniProtKB-KW"/>
</dbReference>
<dbReference type="EMBL" id="MKHE01000027">
    <property type="protein sequence ID" value="OWK01531.1"/>
    <property type="molecule type" value="Genomic_DNA"/>
</dbReference>
<evidence type="ECO:0000256" key="1">
    <source>
        <dbReference type="ARBA" id="ARBA00022670"/>
    </source>
</evidence>
<keyword evidence="3" id="KW-0378">Hydrolase</keyword>
<dbReference type="GO" id="GO:0016805">
    <property type="term" value="F:dipeptidase activity"/>
    <property type="evidence" value="ECO:0007669"/>
    <property type="project" value="TreeGrafter"/>
</dbReference>
<sequence length="248" mass="27732">LGPCTPITAPVPAPACLVGSLVDESGRILVPGIYERVAPVTEEEKRMYEAIDLDVGEFRSSSQVKRLLFDTKEELLMHLWRYPSLSIHGIEGAFHEPGAKTVIPGRVIGKFSIRLVPHMDMSVVETQVKQHLEYIFSKRNSSNQMTVSMALGLHPWIANISDHQYLAAKRAIKTVFGTEPDMIRDGSTIPIAKTLQDTTQKSVIMLPLGAVDDGEHSQNEKINRWNYIQGSKLFAAFFLEMAKLRSSW</sequence>
<feature type="domain" description="Peptidase M20 dimerisation" evidence="4">
    <location>
        <begin position="72"/>
        <end position="135"/>
    </location>
</feature>
<name>A0A212C6A7_CEREH</name>
<dbReference type="AlphaFoldDB" id="A0A212C6A7"/>
<keyword evidence="2" id="KW-0479">Metal-binding</keyword>
<protein>
    <recommendedName>
        <fullName evidence="4">Peptidase M20 dimerisation domain-containing protein</fullName>
    </recommendedName>
</protein>
<evidence type="ECO:0000313" key="5">
    <source>
        <dbReference type="EMBL" id="OWK01531.1"/>
    </source>
</evidence>
<proteinExistence type="predicted"/>
<organism evidence="5 6">
    <name type="scientific">Cervus elaphus hippelaphus</name>
    <name type="common">European red deer</name>
    <dbReference type="NCBI Taxonomy" id="46360"/>
    <lineage>
        <taxon>Eukaryota</taxon>
        <taxon>Metazoa</taxon>
        <taxon>Chordata</taxon>
        <taxon>Craniata</taxon>
        <taxon>Vertebrata</taxon>
        <taxon>Euteleostomi</taxon>
        <taxon>Mammalia</taxon>
        <taxon>Eutheria</taxon>
        <taxon>Laurasiatheria</taxon>
        <taxon>Artiodactyla</taxon>
        <taxon>Ruminantia</taxon>
        <taxon>Pecora</taxon>
        <taxon>Cervidae</taxon>
        <taxon>Cervinae</taxon>
        <taxon>Cervus</taxon>
    </lineage>
</organism>
<evidence type="ECO:0000313" key="6">
    <source>
        <dbReference type="Proteomes" id="UP000242450"/>
    </source>
</evidence>
<reference evidence="5 6" key="1">
    <citation type="journal article" date="2018" name="Mol. Genet. Genomics">
        <title>The red deer Cervus elaphus genome CerEla1.0: sequencing, annotating, genes, and chromosomes.</title>
        <authorList>
            <person name="Bana N.A."/>
            <person name="Nyiri A."/>
            <person name="Nagy J."/>
            <person name="Frank K."/>
            <person name="Nagy T."/>
            <person name="Steger V."/>
            <person name="Schiller M."/>
            <person name="Lakatos P."/>
            <person name="Sugar L."/>
            <person name="Horn P."/>
            <person name="Barta E."/>
            <person name="Orosz L."/>
        </authorList>
    </citation>
    <scope>NUCLEOTIDE SEQUENCE [LARGE SCALE GENOMIC DNA]</scope>
    <source>
        <strain evidence="5">Hungarian</strain>
    </source>
</reference>
<dbReference type="InterPro" id="IPR011650">
    <property type="entry name" value="Peptidase_M20_dimer"/>
</dbReference>
<dbReference type="OrthoDB" id="7832001at2759"/>
<comment type="caution">
    <text evidence="5">The sequence shown here is derived from an EMBL/GenBank/DDBJ whole genome shotgun (WGS) entry which is preliminary data.</text>
</comment>
<dbReference type="PANTHER" id="PTHR43270:SF1">
    <property type="entry name" value="BETA-ALA-HIS DIPEPTIDASE"/>
    <property type="match status" value="1"/>
</dbReference>
<evidence type="ECO:0000256" key="2">
    <source>
        <dbReference type="ARBA" id="ARBA00022723"/>
    </source>
</evidence>
<dbReference type="GO" id="GO:0006508">
    <property type="term" value="P:proteolysis"/>
    <property type="evidence" value="ECO:0007669"/>
    <property type="project" value="UniProtKB-KW"/>
</dbReference>
<feature type="non-terminal residue" evidence="5">
    <location>
        <position position="248"/>
    </location>
</feature>
<dbReference type="Proteomes" id="UP000242450">
    <property type="component" value="Chromosome 27"/>
</dbReference>
<dbReference type="InterPro" id="IPR051458">
    <property type="entry name" value="Cyt/Met_Dipeptidase"/>
</dbReference>
<accession>A0A212C6A7</accession>
<keyword evidence="6" id="KW-1185">Reference proteome</keyword>
<dbReference type="PANTHER" id="PTHR43270">
    <property type="entry name" value="BETA-ALA-HIS DIPEPTIDASE"/>
    <property type="match status" value="1"/>
</dbReference>
<dbReference type="GO" id="GO:0005829">
    <property type="term" value="C:cytosol"/>
    <property type="evidence" value="ECO:0007669"/>
    <property type="project" value="TreeGrafter"/>
</dbReference>
<keyword evidence="1" id="KW-0645">Protease</keyword>
<evidence type="ECO:0000256" key="3">
    <source>
        <dbReference type="ARBA" id="ARBA00022801"/>
    </source>
</evidence>
<feature type="non-terminal residue" evidence="5">
    <location>
        <position position="1"/>
    </location>
</feature>